<organism evidence="2 3">
    <name type="scientific">Thermogutta terrifontis</name>
    <dbReference type="NCBI Taxonomy" id="1331910"/>
    <lineage>
        <taxon>Bacteria</taxon>
        <taxon>Pseudomonadati</taxon>
        <taxon>Planctomycetota</taxon>
        <taxon>Planctomycetia</taxon>
        <taxon>Pirellulales</taxon>
        <taxon>Thermoguttaceae</taxon>
        <taxon>Thermogutta</taxon>
    </lineage>
</organism>
<feature type="region of interest" description="Disordered" evidence="1">
    <location>
        <begin position="17"/>
        <end position="39"/>
    </location>
</feature>
<accession>A0A286RBS1</accession>
<evidence type="ECO:0000313" key="2">
    <source>
        <dbReference type="EMBL" id="ASV73399.1"/>
    </source>
</evidence>
<feature type="compositionally biased region" description="Basic and acidic residues" evidence="1">
    <location>
        <begin position="23"/>
        <end position="39"/>
    </location>
</feature>
<proteinExistence type="predicted"/>
<keyword evidence="3" id="KW-1185">Reference proteome</keyword>
<dbReference type="KEGG" id="ttf:THTE_0797"/>
<dbReference type="AlphaFoldDB" id="A0A286RBS1"/>
<reference evidence="2 3" key="1">
    <citation type="journal article" name="Front. Microbiol.">
        <title>Sugar Metabolism of the First Thermophilic Planctomycete Thermogutta terrifontis: Comparative Genomic and Transcriptomic Approaches.</title>
        <authorList>
            <person name="Elcheninov A.G."/>
            <person name="Menzel P."/>
            <person name="Gudbergsdottir S.R."/>
            <person name="Slesarev A.I."/>
            <person name="Kadnikov V.V."/>
            <person name="Krogh A."/>
            <person name="Bonch-Osmolovskaya E.A."/>
            <person name="Peng X."/>
            <person name="Kublanov I.V."/>
        </authorList>
    </citation>
    <scope>NUCLEOTIDE SEQUENCE [LARGE SCALE GENOMIC DNA]</scope>
    <source>
        <strain evidence="2 3">R1</strain>
    </source>
</reference>
<name>A0A286RBS1_9BACT</name>
<evidence type="ECO:0000256" key="1">
    <source>
        <dbReference type="SAM" id="MobiDB-lite"/>
    </source>
</evidence>
<dbReference type="EMBL" id="CP018477">
    <property type="protein sequence ID" value="ASV73399.1"/>
    <property type="molecule type" value="Genomic_DNA"/>
</dbReference>
<dbReference type="Proteomes" id="UP000215086">
    <property type="component" value="Chromosome"/>
</dbReference>
<gene>
    <name evidence="2" type="ORF">THTE_0797</name>
</gene>
<evidence type="ECO:0000313" key="3">
    <source>
        <dbReference type="Proteomes" id="UP000215086"/>
    </source>
</evidence>
<protein>
    <submittedName>
        <fullName evidence="2">Uncharacterized protein</fullName>
    </submittedName>
</protein>
<sequence length="39" mass="4586">MSCRASMSGLGWQLLKRKPLTGDTKEREKRLDQREFSMD</sequence>